<evidence type="ECO:0000313" key="3">
    <source>
        <dbReference type="EMBL" id="QLH63867.1"/>
    </source>
</evidence>
<evidence type="ECO:0000256" key="2">
    <source>
        <dbReference type="SAM" id="SignalP"/>
    </source>
</evidence>
<protein>
    <submittedName>
        <fullName evidence="3">YceK/YidQ family lipoprotein</fullName>
    </submittedName>
</protein>
<proteinExistence type="predicted"/>
<keyword evidence="2" id="KW-0732">Signal</keyword>
<organism evidence="3 4">
    <name type="scientific">Serratia symbiotica</name>
    <dbReference type="NCBI Taxonomy" id="138074"/>
    <lineage>
        <taxon>Bacteria</taxon>
        <taxon>Pseudomonadati</taxon>
        <taxon>Pseudomonadota</taxon>
        <taxon>Gammaproteobacteria</taxon>
        <taxon>Enterobacterales</taxon>
        <taxon>Yersiniaceae</taxon>
        <taxon>Serratia</taxon>
    </lineage>
</organism>
<sequence>MATIKLIVASCMLLATSGCSSVMSHTGSNQGYYPGTRACVDMLKSDNTSWVMMPLVALDLPFSALVDTILLPYDYLNSGNDGTADSPKARILHGEEPNLVTPHSTDSATY</sequence>
<dbReference type="RefSeq" id="WP_040264191.1">
    <property type="nucleotide sequence ID" value="NZ_CP050855.1"/>
</dbReference>
<evidence type="ECO:0000313" key="4">
    <source>
        <dbReference type="Proteomes" id="UP000042738"/>
    </source>
</evidence>
<dbReference type="NCBIfam" id="NF008628">
    <property type="entry name" value="PRK11616.1"/>
    <property type="match status" value="1"/>
</dbReference>
<dbReference type="PROSITE" id="PS51257">
    <property type="entry name" value="PROKAR_LIPOPROTEIN"/>
    <property type="match status" value="1"/>
</dbReference>
<keyword evidence="3" id="KW-0449">Lipoprotein</keyword>
<feature type="chain" id="PRO_5030002321" evidence="2">
    <location>
        <begin position="21"/>
        <end position="110"/>
    </location>
</feature>
<feature type="signal peptide" evidence="2">
    <location>
        <begin position="1"/>
        <end position="20"/>
    </location>
</feature>
<name>A0A068YY02_9GAMM</name>
<gene>
    <name evidence="3" type="ORF">SYMBAF_14305</name>
</gene>
<dbReference type="STRING" id="138074.SYMBAF_150014"/>
<reference evidence="3 4" key="1">
    <citation type="journal article" date="2014" name="Genome Announc.">
        <title>Whole-Genome Sequence of Serratia symbiotica Strain CWBI-2.3T, a Free-Living Symbiont of the Black Bean Aphid Aphis fabae.</title>
        <authorList>
            <person name="Foray V."/>
            <person name="Grigorescu A.S."/>
            <person name="Sabri A."/>
            <person name="Haubruge E."/>
            <person name="Lognay G."/>
            <person name="Francis F."/>
            <person name="Fauconnier M.L."/>
            <person name="Hance T."/>
            <person name="Thonart P."/>
        </authorList>
    </citation>
    <scope>NUCLEOTIDE SEQUENCE [LARGE SCALE GENOMIC DNA]</scope>
    <source>
        <strain evidence="3">CWBI-2.3</strain>
    </source>
</reference>
<dbReference type="AlphaFoldDB" id="A0A068YY02"/>
<dbReference type="Pfam" id="PF07119">
    <property type="entry name" value="DUF1375"/>
    <property type="match status" value="1"/>
</dbReference>
<accession>A0A068YY02</accession>
<dbReference type="EMBL" id="CP050855">
    <property type="protein sequence ID" value="QLH63867.1"/>
    <property type="molecule type" value="Genomic_DNA"/>
</dbReference>
<evidence type="ECO:0000256" key="1">
    <source>
        <dbReference type="SAM" id="MobiDB-lite"/>
    </source>
</evidence>
<dbReference type="GeneID" id="93737656"/>
<dbReference type="Proteomes" id="UP000042738">
    <property type="component" value="Chromosome"/>
</dbReference>
<dbReference type="InterPro" id="IPR010780">
    <property type="entry name" value="DUF1375"/>
</dbReference>
<feature type="compositionally biased region" description="Polar residues" evidence="1">
    <location>
        <begin position="101"/>
        <end position="110"/>
    </location>
</feature>
<feature type="region of interest" description="Disordered" evidence="1">
    <location>
        <begin position="86"/>
        <end position="110"/>
    </location>
</feature>